<dbReference type="Pfam" id="PF13338">
    <property type="entry name" value="AbiEi_4"/>
    <property type="match status" value="1"/>
</dbReference>
<gene>
    <name evidence="2" type="ORF">FYJ24_05795</name>
</gene>
<organism evidence="2 3">
    <name type="scientific">Scrofimicrobium canadense</name>
    <dbReference type="NCBI Taxonomy" id="2652290"/>
    <lineage>
        <taxon>Bacteria</taxon>
        <taxon>Bacillati</taxon>
        <taxon>Actinomycetota</taxon>
        <taxon>Actinomycetes</taxon>
        <taxon>Actinomycetales</taxon>
        <taxon>Actinomycetaceae</taxon>
        <taxon>Scrofimicrobium</taxon>
    </lineage>
</organism>
<dbReference type="AlphaFoldDB" id="A0A6N7W7Q5"/>
<evidence type="ECO:0000259" key="1">
    <source>
        <dbReference type="Pfam" id="PF13338"/>
    </source>
</evidence>
<protein>
    <recommendedName>
        <fullName evidence="1">AbiEi antitoxin N-terminal domain-containing protein</fullName>
    </recommendedName>
</protein>
<evidence type="ECO:0000313" key="2">
    <source>
        <dbReference type="EMBL" id="MSS84286.1"/>
    </source>
</evidence>
<proteinExistence type="predicted"/>
<feature type="domain" description="AbiEi antitoxin N-terminal" evidence="1">
    <location>
        <begin position="10"/>
        <end position="58"/>
    </location>
</feature>
<accession>A0A6N7W7Q5</accession>
<dbReference type="InterPro" id="IPR025159">
    <property type="entry name" value="AbiEi_N"/>
</dbReference>
<evidence type="ECO:0000313" key="3">
    <source>
        <dbReference type="Proteomes" id="UP000470875"/>
    </source>
</evidence>
<reference evidence="2 3" key="1">
    <citation type="submission" date="2019-08" db="EMBL/GenBank/DDBJ databases">
        <title>In-depth cultivation of the pig gut microbiome towards novel bacterial diversity and tailored functional studies.</title>
        <authorList>
            <person name="Wylensek D."/>
            <person name="Hitch T.C.A."/>
            <person name="Clavel T."/>
        </authorList>
    </citation>
    <scope>NUCLEOTIDE SEQUENCE [LARGE SCALE GENOMIC DNA]</scope>
    <source>
        <strain evidence="2 3">WB03_NA08</strain>
    </source>
</reference>
<name>A0A6N7W7Q5_9ACTO</name>
<comment type="caution">
    <text evidence="2">The sequence shown here is derived from an EMBL/GenBank/DDBJ whole genome shotgun (WGS) entry which is preliminary data.</text>
</comment>
<dbReference type="Proteomes" id="UP000470875">
    <property type="component" value="Unassembled WGS sequence"/>
</dbReference>
<keyword evidence="3" id="KW-1185">Reference proteome</keyword>
<dbReference type="EMBL" id="VULO01000006">
    <property type="protein sequence ID" value="MSS84286.1"/>
    <property type="molecule type" value="Genomic_DNA"/>
</dbReference>
<sequence length="189" mass="21136">MDTTVVTKLERLREVALDQHGFITTAQSLEEGISHADLSMMVTRGRIERAAHGVYRVPQVSETEYDQYQLAVLWTGAPEACLSHDTALEAWGITDINPDHIHVTVARNRRLRRAGGERYVIHHDDLDPAQVTWWQGIRIVNVPTAISQGIASGVPTYLIRHALDRAGRTSVLPADERERLTAELEARDG</sequence>